<accession>A0ACB9IL00</accession>
<reference evidence="1 2" key="2">
    <citation type="journal article" date="2022" name="Mol. Ecol. Resour.">
        <title>The genomes of chicory, endive, great burdock and yacon provide insights into Asteraceae paleo-polyploidization history and plant inulin production.</title>
        <authorList>
            <person name="Fan W."/>
            <person name="Wang S."/>
            <person name="Wang H."/>
            <person name="Wang A."/>
            <person name="Jiang F."/>
            <person name="Liu H."/>
            <person name="Zhao H."/>
            <person name="Xu D."/>
            <person name="Zhang Y."/>
        </authorList>
    </citation>
    <scope>NUCLEOTIDE SEQUENCE [LARGE SCALE GENOMIC DNA]</scope>
    <source>
        <strain evidence="2">cv. Yunnan</strain>
        <tissue evidence="1">Leaves</tissue>
    </source>
</reference>
<keyword evidence="2" id="KW-1185">Reference proteome</keyword>
<reference evidence="2" key="1">
    <citation type="journal article" date="2022" name="Mol. Ecol. Resour.">
        <title>The genomes of chicory, endive, great burdock and yacon provide insights into Asteraceae palaeo-polyploidization history and plant inulin production.</title>
        <authorList>
            <person name="Fan W."/>
            <person name="Wang S."/>
            <person name="Wang H."/>
            <person name="Wang A."/>
            <person name="Jiang F."/>
            <person name="Liu H."/>
            <person name="Zhao H."/>
            <person name="Xu D."/>
            <person name="Zhang Y."/>
        </authorList>
    </citation>
    <scope>NUCLEOTIDE SEQUENCE [LARGE SCALE GENOMIC DNA]</scope>
    <source>
        <strain evidence="2">cv. Yunnan</strain>
    </source>
</reference>
<organism evidence="1 2">
    <name type="scientific">Smallanthus sonchifolius</name>
    <dbReference type="NCBI Taxonomy" id="185202"/>
    <lineage>
        <taxon>Eukaryota</taxon>
        <taxon>Viridiplantae</taxon>
        <taxon>Streptophyta</taxon>
        <taxon>Embryophyta</taxon>
        <taxon>Tracheophyta</taxon>
        <taxon>Spermatophyta</taxon>
        <taxon>Magnoliopsida</taxon>
        <taxon>eudicotyledons</taxon>
        <taxon>Gunneridae</taxon>
        <taxon>Pentapetalae</taxon>
        <taxon>asterids</taxon>
        <taxon>campanulids</taxon>
        <taxon>Asterales</taxon>
        <taxon>Asteraceae</taxon>
        <taxon>Asteroideae</taxon>
        <taxon>Heliantheae alliance</taxon>
        <taxon>Millerieae</taxon>
        <taxon>Smallanthus</taxon>
    </lineage>
</organism>
<protein>
    <submittedName>
        <fullName evidence="1">Uncharacterized protein</fullName>
    </submittedName>
</protein>
<sequence>MSQVTKASIKKVNFVKVGESVQSNKSLSSAEQKEAKAGGSKTHQSENQYRSPSYTPVQIVKQSIVYHKQSLHKQHVWKAKSDDASDDCTSKSNGCSKNPQGQWMDCTVVDETGKPKTVVLYNPISNNWIIDSGASRHMTGNLALLFDVRNIKGGYVSFAGDKGGFISAQGTLSNGAVSFEKVNFVKQLDNNLLSVSQICDKEFKVLFYDKHCYILKKEFMIPEDMVVMSAPRVNDLYILDMSQASSSVSTASCFVSKSTEKDSILWHKRMGHLSLRKMNHLVHKNLVE</sequence>
<dbReference type="Proteomes" id="UP001056120">
    <property type="component" value="Linkage Group LG08"/>
</dbReference>
<proteinExistence type="predicted"/>
<evidence type="ECO:0000313" key="2">
    <source>
        <dbReference type="Proteomes" id="UP001056120"/>
    </source>
</evidence>
<evidence type="ECO:0000313" key="1">
    <source>
        <dbReference type="EMBL" id="KAI3808070.1"/>
    </source>
</evidence>
<name>A0ACB9IL00_9ASTR</name>
<dbReference type="EMBL" id="CM042025">
    <property type="protein sequence ID" value="KAI3808070.1"/>
    <property type="molecule type" value="Genomic_DNA"/>
</dbReference>
<comment type="caution">
    <text evidence="1">The sequence shown here is derived from an EMBL/GenBank/DDBJ whole genome shotgun (WGS) entry which is preliminary data.</text>
</comment>
<gene>
    <name evidence="1" type="ORF">L1987_24012</name>
</gene>